<gene>
    <name evidence="3" type="primary">LOC107470622</name>
</gene>
<evidence type="ECO:0000313" key="3">
    <source>
        <dbReference type="RefSeq" id="XP_015945511.1"/>
    </source>
</evidence>
<dbReference type="OrthoDB" id="4327540at2759"/>
<proteinExistence type="predicted"/>
<evidence type="ECO:0000313" key="2">
    <source>
        <dbReference type="Proteomes" id="UP000515211"/>
    </source>
</evidence>
<reference evidence="3" key="2">
    <citation type="submission" date="2025-08" db="UniProtKB">
        <authorList>
            <consortium name="RefSeq"/>
        </authorList>
    </citation>
    <scope>IDENTIFICATION</scope>
    <source>
        <tissue evidence="3">Whole plant</tissue>
    </source>
</reference>
<name>A0A6P4C6N4_ARADU</name>
<keyword evidence="2" id="KW-1185">Reference proteome</keyword>
<dbReference type="PANTHER" id="PTHR47718">
    <property type="entry name" value="OS01G0519700 PROTEIN"/>
    <property type="match status" value="1"/>
</dbReference>
<sequence length="214" mass="25403">MAMGRYNLTKEGMLANLFWADRMRKVDYQHFCDIIVFDSTYKNNKYKRPLVIFSSANNNKQTTIFGFGLVLEETIALYKWMLENLLEVMCNKFSSVVVTDGDDAIITAITEVFPSSIHCLCAWHLQKNVTSNGNKQMFRDLFLRWLYADMSIDDFETEWAEPVDEYRLHDKLWAMQMYEKRKMWANAYLCDKFFCWVSYHIVVRGYKFACEEIP</sequence>
<feature type="domain" description="MULE transposase" evidence="1">
    <location>
        <begin position="34"/>
        <end position="128"/>
    </location>
</feature>
<dbReference type="AlphaFoldDB" id="A0A6P4C6N4"/>
<dbReference type="Pfam" id="PF10551">
    <property type="entry name" value="MULE"/>
    <property type="match status" value="1"/>
</dbReference>
<dbReference type="InterPro" id="IPR018289">
    <property type="entry name" value="MULE_transposase_dom"/>
</dbReference>
<evidence type="ECO:0000259" key="1">
    <source>
        <dbReference type="Pfam" id="PF10551"/>
    </source>
</evidence>
<accession>A0A6P4C6N4</accession>
<dbReference type="RefSeq" id="XP_015945511.1">
    <property type="nucleotide sequence ID" value="XM_016090025.1"/>
</dbReference>
<dbReference type="GeneID" id="107470622"/>
<dbReference type="KEGG" id="adu:107470622"/>
<reference evidence="2" key="1">
    <citation type="journal article" date="2016" name="Nat. Genet.">
        <title>The genome sequences of Arachis duranensis and Arachis ipaensis, the diploid ancestors of cultivated peanut.</title>
        <authorList>
            <person name="Bertioli D.J."/>
            <person name="Cannon S.B."/>
            <person name="Froenicke L."/>
            <person name="Huang G."/>
            <person name="Farmer A.D."/>
            <person name="Cannon E.K."/>
            <person name="Liu X."/>
            <person name="Gao D."/>
            <person name="Clevenger J."/>
            <person name="Dash S."/>
            <person name="Ren L."/>
            <person name="Moretzsohn M.C."/>
            <person name="Shirasawa K."/>
            <person name="Huang W."/>
            <person name="Vidigal B."/>
            <person name="Abernathy B."/>
            <person name="Chu Y."/>
            <person name="Niederhuth C.E."/>
            <person name="Umale P."/>
            <person name="Araujo A.C."/>
            <person name="Kozik A."/>
            <person name="Kim K.D."/>
            <person name="Burow M.D."/>
            <person name="Varshney R.K."/>
            <person name="Wang X."/>
            <person name="Zhang X."/>
            <person name="Barkley N."/>
            <person name="Guimaraes P.M."/>
            <person name="Isobe S."/>
            <person name="Guo B."/>
            <person name="Liao B."/>
            <person name="Stalker H.T."/>
            <person name="Schmitz R.J."/>
            <person name="Scheffler B.E."/>
            <person name="Leal-Bertioli S.C."/>
            <person name="Xun X."/>
            <person name="Jackson S.A."/>
            <person name="Michelmore R."/>
            <person name="Ozias-Akins P."/>
        </authorList>
    </citation>
    <scope>NUCLEOTIDE SEQUENCE [LARGE SCALE GENOMIC DNA]</scope>
    <source>
        <strain evidence="2">cv. V14167</strain>
    </source>
</reference>
<dbReference type="Proteomes" id="UP000515211">
    <property type="component" value="Chromosome 10"/>
</dbReference>
<organism evidence="2 3">
    <name type="scientific">Arachis duranensis</name>
    <name type="common">Wild peanut</name>
    <dbReference type="NCBI Taxonomy" id="130453"/>
    <lineage>
        <taxon>Eukaryota</taxon>
        <taxon>Viridiplantae</taxon>
        <taxon>Streptophyta</taxon>
        <taxon>Embryophyta</taxon>
        <taxon>Tracheophyta</taxon>
        <taxon>Spermatophyta</taxon>
        <taxon>Magnoliopsida</taxon>
        <taxon>eudicotyledons</taxon>
        <taxon>Gunneridae</taxon>
        <taxon>Pentapetalae</taxon>
        <taxon>rosids</taxon>
        <taxon>fabids</taxon>
        <taxon>Fabales</taxon>
        <taxon>Fabaceae</taxon>
        <taxon>Papilionoideae</taxon>
        <taxon>50 kb inversion clade</taxon>
        <taxon>dalbergioids sensu lato</taxon>
        <taxon>Dalbergieae</taxon>
        <taxon>Pterocarpus clade</taxon>
        <taxon>Arachis</taxon>
    </lineage>
</organism>
<dbReference type="PANTHER" id="PTHR47718:SF13">
    <property type="entry name" value="OS09G0290500 PROTEIN"/>
    <property type="match status" value="1"/>
</dbReference>
<protein>
    <submittedName>
        <fullName evidence="3">Protein FAR1-RELATED SEQUENCE 4-like</fullName>
    </submittedName>
</protein>